<dbReference type="eggNOG" id="COG4719">
    <property type="taxonomic scope" value="Bacteria"/>
</dbReference>
<accession>A0A074MCH8</accession>
<reference evidence="2 3" key="1">
    <citation type="submission" date="2014-04" db="EMBL/GenBank/DDBJ databases">
        <title>A comprehensive comparison of genomes of Erythrobacter spp. strains.</title>
        <authorList>
            <person name="Zheng Q."/>
        </authorList>
    </citation>
    <scope>NUCLEOTIDE SEQUENCE [LARGE SCALE GENOMIC DNA]</scope>
    <source>
        <strain evidence="2 3">DSM 6997</strain>
    </source>
</reference>
<keyword evidence="1" id="KW-0732">Signal</keyword>
<dbReference type="AlphaFoldDB" id="A0A074MCH8"/>
<organism evidence="2 3">
    <name type="scientific">Erythrobacter longus</name>
    <dbReference type="NCBI Taxonomy" id="1044"/>
    <lineage>
        <taxon>Bacteria</taxon>
        <taxon>Pseudomonadati</taxon>
        <taxon>Pseudomonadota</taxon>
        <taxon>Alphaproteobacteria</taxon>
        <taxon>Sphingomonadales</taxon>
        <taxon>Erythrobacteraceae</taxon>
        <taxon>Erythrobacter/Porphyrobacter group</taxon>
        <taxon>Erythrobacter</taxon>
    </lineage>
</organism>
<sequence>MNTFKKALATAAFVASAAFAGPAFAQEASPVVLSGDVKAVVTSADAEGKETTQLVEPTTIVPGDRLVFGTDYSNTGDEPVKNFVVTNPLPGPVRLAPDADADLTVSVDGGETWGPLASLLVTLEDGSTRAAGHADVTHVRWTLAQIAPGESGRLEYPAIIR</sequence>
<dbReference type="Proteomes" id="UP000027647">
    <property type="component" value="Unassembled WGS sequence"/>
</dbReference>
<proteinExistence type="predicted"/>
<keyword evidence="3" id="KW-1185">Reference proteome</keyword>
<evidence type="ECO:0000256" key="1">
    <source>
        <dbReference type="SAM" id="SignalP"/>
    </source>
</evidence>
<dbReference type="OrthoDB" id="7428387at2"/>
<feature type="chain" id="PRO_5001696998" description="DUF11 domain-containing protein" evidence="1">
    <location>
        <begin position="26"/>
        <end position="161"/>
    </location>
</feature>
<gene>
    <name evidence="2" type="ORF">EH31_00310</name>
</gene>
<comment type="caution">
    <text evidence="2">The sequence shown here is derived from an EMBL/GenBank/DDBJ whole genome shotgun (WGS) entry which is preliminary data.</text>
</comment>
<protein>
    <recommendedName>
        <fullName evidence="4">DUF11 domain-containing protein</fullName>
    </recommendedName>
</protein>
<dbReference type="RefSeq" id="WP_034957385.1">
    <property type="nucleotide sequence ID" value="NZ_JMIW01000001.1"/>
</dbReference>
<feature type="signal peptide" evidence="1">
    <location>
        <begin position="1"/>
        <end position="25"/>
    </location>
</feature>
<evidence type="ECO:0000313" key="2">
    <source>
        <dbReference type="EMBL" id="KEO91139.1"/>
    </source>
</evidence>
<dbReference type="EMBL" id="JMIW01000001">
    <property type="protein sequence ID" value="KEO91139.1"/>
    <property type="molecule type" value="Genomic_DNA"/>
</dbReference>
<dbReference type="STRING" id="1044.EH31_00310"/>
<name>A0A074MCH8_ERYLO</name>
<evidence type="ECO:0008006" key="4">
    <source>
        <dbReference type="Google" id="ProtNLM"/>
    </source>
</evidence>
<evidence type="ECO:0000313" key="3">
    <source>
        <dbReference type="Proteomes" id="UP000027647"/>
    </source>
</evidence>